<evidence type="ECO:0000256" key="1">
    <source>
        <dbReference type="SAM" id="MobiDB-lite"/>
    </source>
</evidence>
<feature type="region of interest" description="Disordered" evidence="1">
    <location>
        <begin position="44"/>
        <end position="75"/>
    </location>
</feature>
<name>A0ABQ4SQP2_9HYPH</name>
<reference evidence="2" key="1">
    <citation type="journal article" date="2021" name="Front. Microbiol.">
        <title>Comprehensive Comparative Genomics and Phenotyping of Methylobacterium Species.</title>
        <authorList>
            <person name="Alessa O."/>
            <person name="Ogura Y."/>
            <person name="Fujitani Y."/>
            <person name="Takami H."/>
            <person name="Hayashi T."/>
            <person name="Sahin N."/>
            <person name="Tani A."/>
        </authorList>
    </citation>
    <scope>NUCLEOTIDE SEQUENCE</scope>
    <source>
        <strain evidence="2">DSM 17168</strain>
    </source>
</reference>
<accession>A0ABQ4SQP2</accession>
<evidence type="ECO:0000313" key="3">
    <source>
        <dbReference type="Proteomes" id="UP001055153"/>
    </source>
</evidence>
<gene>
    <name evidence="2" type="ORF">GMJLKIPL_6570</name>
</gene>
<dbReference type="EMBL" id="BPQQ01000140">
    <property type="protein sequence ID" value="GJE04606.1"/>
    <property type="molecule type" value="Genomic_DNA"/>
</dbReference>
<feature type="compositionally biased region" description="Basic and acidic residues" evidence="1">
    <location>
        <begin position="65"/>
        <end position="75"/>
    </location>
</feature>
<keyword evidence="3" id="KW-1185">Reference proteome</keyword>
<feature type="region of interest" description="Disordered" evidence="1">
    <location>
        <begin position="1"/>
        <end position="31"/>
    </location>
</feature>
<dbReference type="Proteomes" id="UP001055153">
    <property type="component" value="Unassembled WGS sequence"/>
</dbReference>
<protein>
    <submittedName>
        <fullName evidence="2">Uncharacterized protein</fullName>
    </submittedName>
</protein>
<organism evidence="2 3">
    <name type="scientific">Methylobacterium isbiliense</name>
    <dbReference type="NCBI Taxonomy" id="315478"/>
    <lineage>
        <taxon>Bacteria</taxon>
        <taxon>Pseudomonadati</taxon>
        <taxon>Pseudomonadota</taxon>
        <taxon>Alphaproteobacteria</taxon>
        <taxon>Hyphomicrobiales</taxon>
        <taxon>Methylobacteriaceae</taxon>
        <taxon>Methylobacterium</taxon>
    </lineage>
</organism>
<sequence>MNEPDEPRDDHPLHSEAMSTESPRARARRGQRDWDLRFAGVGVGGAMDAESPRARARQAMEEASESDHQGVDGRD</sequence>
<comment type="caution">
    <text evidence="2">The sequence shown here is derived from an EMBL/GenBank/DDBJ whole genome shotgun (WGS) entry which is preliminary data.</text>
</comment>
<evidence type="ECO:0000313" key="2">
    <source>
        <dbReference type="EMBL" id="GJE04606.1"/>
    </source>
</evidence>
<reference evidence="2" key="2">
    <citation type="submission" date="2021-08" db="EMBL/GenBank/DDBJ databases">
        <authorList>
            <person name="Tani A."/>
            <person name="Ola A."/>
            <person name="Ogura Y."/>
            <person name="Katsura K."/>
            <person name="Hayashi T."/>
        </authorList>
    </citation>
    <scope>NUCLEOTIDE SEQUENCE</scope>
    <source>
        <strain evidence="2">DSM 17168</strain>
    </source>
</reference>
<proteinExistence type="predicted"/>